<dbReference type="EC" id="2.3.2.27" evidence="5"/>
<comment type="catalytic activity">
    <reaction evidence="1">
        <text>S-ubiquitinyl-[E2 ubiquitin-conjugating enzyme]-L-cysteine + [acceptor protein]-L-lysine = [E2 ubiquitin-conjugating enzyme]-L-cysteine + N(6)-ubiquitinyl-[acceptor protein]-L-lysine.</text>
        <dbReference type="EC" id="2.3.2.27"/>
    </reaction>
</comment>
<dbReference type="GO" id="GO:0005789">
    <property type="term" value="C:endoplasmic reticulum membrane"/>
    <property type="evidence" value="ECO:0007669"/>
    <property type="project" value="UniProtKB-SubCell"/>
</dbReference>
<evidence type="ECO:0000256" key="6">
    <source>
        <dbReference type="ARBA" id="ARBA00022679"/>
    </source>
</evidence>
<evidence type="ECO:0000256" key="12">
    <source>
        <dbReference type="ARBA" id="ARBA00022833"/>
    </source>
</evidence>
<dbReference type="Pfam" id="PF12678">
    <property type="entry name" value="zf-rbx1"/>
    <property type="match status" value="1"/>
</dbReference>
<evidence type="ECO:0000256" key="8">
    <source>
        <dbReference type="ARBA" id="ARBA00022723"/>
    </source>
</evidence>
<dbReference type="STRING" id="1348612.A0A397JKY3"/>
<evidence type="ECO:0000256" key="15">
    <source>
        <dbReference type="PROSITE-ProRule" id="PRU00175"/>
    </source>
</evidence>
<organism evidence="19 20">
    <name type="scientific">Diversispora epigaea</name>
    <dbReference type="NCBI Taxonomy" id="1348612"/>
    <lineage>
        <taxon>Eukaryota</taxon>
        <taxon>Fungi</taxon>
        <taxon>Fungi incertae sedis</taxon>
        <taxon>Mucoromycota</taxon>
        <taxon>Glomeromycotina</taxon>
        <taxon>Glomeromycetes</taxon>
        <taxon>Diversisporales</taxon>
        <taxon>Diversisporaceae</taxon>
        <taxon>Diversispora</taxon>
    </lineage>
</organism>
<keyword evidence="6" id="KW-0808">Transferase</keyword>
<dbReference type="Pfam" id="PF25563">
    <property type="entry name" value="TPR_SYVN1_N"/>
    <property type="match status" value="1"/>
</dbReference>
<dbReference type="GO" id="GO:0008270">
    <property type="term" value="F:zinc ion binding"/>
    <property type="evidence" value="ECO:0007669"/>
    <property type="project" value="UniProtKB-KW"/>
</dbReference>
<comment type="caution">
    <text evidence="19">The sequence shown here is derived from an EMBL/GenBank/DDBJ whole genome shotgun (WGS) entry which is preliminary data.</text>
</comment>
<keyword evidence="13 17" id="KW-1133">Transmembrane helix</keyword>
<feature type="compositionally biased region" description="Low complexity" evidence="16">
    <location>
        <begin position="599"/>
        <end position="628"/>
    </location>
</feature>
<gene>
    <name evidence="19" type="ORF">Glove_22g103</name>
</gene>
<dbReference type="UniPathway" id="UPA00143"/>
<dbReference type="GO" id="GO:0036503">
    <property type="term" value="P:ERAD pathway"/>
    <property type="evidence" value="ECO:0007669"/>
    <property type="project" value="TreeGrafter"/>
</dbReference>
<dbReference type="InterPro" id="IPR058051">
    <property type="entry name" value="Znf_RING_synoviolin"/>
</dbReference>
<evidence type="ECO:0000313" key="19">
    <source>
        <dbReference type="EMBL" id="RHZ88591.1"/>
    </source>
</evidence>
<dbReference type="Gene3D" id="3.30.40.10">
    <property type="entry name" value="Zinc/RING finger domain, C3HC4 (zinc finger)"/>
    <property type="match status" value="1"/>
</dbReference>
<feature type="compositionally biased region" description="Low complexity" evidence="16">
    <location>
        <begin position="531"/>
        <end position="542"/>
    </location>
</feature>
<dbReference type="GO" id="GO:0016567">
    <property type="term" value="P:protein ubiquitination"/>
    <property type="evidence" value="ECO:0007669"/>
    <property type="project" value="UniProtKB-UniPathway"/>
</dbReference>
<keyword evidence="7 17" id="KW-0812">Transmembrane</keyword>
<evidence type="ECO:0000256" key="2">
    <source>
        <dbReference type="ARBA" id="ARBA00004477"/>
    </source>
</evidence>
<feature type="compositionally biased region" description="Low complexity" evidence="16">
    <location>
        <begin position="372"/>
        <end position="381"/>
    </location>
</feature>
<comment type="pathway">
    <text evidence="3">Protein modification; protein ubiquitination.</text>
</comment>
<dbReference type="CDD" id="cd16479">
    <property type="entry name" value="RING-H2_synoviolin"/>
    <property type="match status" value="1"/>
</dbReference>
<evidence type="ECO:0000256" key="1">
    <source>
        <dbReference type="ARBA" id="ARBA00000900"/>
    </source>
</evidence>
<dbReference type="PANTHER" id="PTHR22763:SF184">
    <property type="entry name" value="E3 UBIQUITIN-PROTEIN LIGASE SYNOVIOLIN"/>
    <property type="match status" value="1"/>
</dbReference>
<dbReference type="GO" id="GO:0061630">
    <property type="term" value="F:ubiquitin protein ligase activity"/>
    <property type="evidence" value="ECO:0007669"/>
    <property type="project" value="UniProtKB-EC"/>
</dbReference>
<feature type="compositionally biased region" description="Polar residues" evidence="16">
    <location>
        <begin position="478"/>
        <end position="489"/>
    </location>
</feature>
<keyword evidence="10" id="KW-0833">Ubl conjugation pathway</keyword>
<evidence type="ECO:0000256" key="3">
    <source>
        <dbReference type="ARBA" id="ARBA00004906"/>
    </source>
</evidence>
<dbReference type="InterPro" id="IPR001841">
    <property type="entry name" value="Znf_RING"/>
</dbReference>
<dbReference type="Proteomes" id="UP000266861">
    <property type="component" value="Unassembled WGS sequence"/>
</dbReference>
<evidence type="ECO:0000256" key="4">
    <source>
        <dbReference type="ARBA" id="ARBA00010089"/>
    </source>
</evidence>
<evidence type="ECO:0000256" key="14">
    <source>
        <dbReference type="ARBA" id="ARBA00023136"/>
    </source>
</evidence>
<dbReference type="OrthoDB" id="7759664at2759"/>
<feature type="transmembrane region" description="Helical" evidence="17">
    <location>
        <begin position="214"/>
        <end position="240"/>
    </location>
</feature>
<evidence type="ECO:0000256" key="11">
    <source>
        <dbReference type="ARBA" id="ARBA00022824"/>
    </source>
</evidence>
<evidence type="ECO:0000259" key="18">
    <source>
        <dbReference type="PROSITE" id="PS50089"/>
    </source>
</evidence>
<dbReference type="EMBL" id="PQFF01000020">
    <property type="protein sequence ID" value="RHZ88591.1"/>
    <property type="molecule type" value="Genomic_DNA"/>
</dbReference>
<keyword evidence="14 17" id="KW-0472">Membrane</keyword>
<feature type="transmembrane region" description="Helical" evidence="17">
    <location>
        <begin position="141"/>
        <end position="160"/>
    </location>
</feature>
<dbReference type="GO" id="GO:0043161">
    <property type="term" value="P:proteasome-mediated ubiquitin-dependent protein catabolic process"/>
    <property type="evidence" value="ECO:0007669"/>
    <property type="project" value="TreeGrafter"/>
</dbReference>
<evidence type="ECO:0000256" key="5">
    <source>
        <dbReference type="ARBA" id="ARBA00012483"/>
    </source>
</evidence>
<dbReference type="PANTHER" id="PTHR22763">
    <property type="entry name" value="RING ZINC FINGER PROTEIN"/>
    <property type="match status" value="1"/>
</dbReference>
<name>A0A397JKY3_9GLOM</name>
<dbReference type="AlphaFoldDB" id="A0A397JKY3"/>
<feature type="region of interest" description="Disordered" evidence="16">
    <location>
        <begin position="599"/>
        <end position="638"/>
    </location>
</feature>
<dbReference type="SMART" id="SM00184">
    <property type="entry name" value="RING"/>
    <property type="match status" value="1"/>
</dbReference>
<feature type="domain" description="RING-type" evidence="18">
    <location>
        <begin position="292"/>
        <end position="356"/>
    </location>
</feature>
<evidence type="ECO:0000313" key="20">
    <source>
        <dbReference type="Proteomes" id="UP000266861"/>
    </source>
</evidence>
<feature type="region of interest" description="Disordered" evidence="16">
    <location>
        <begin position="443"/>
        <end position="516"/>
    </location>
</feature>
<evidence type="ECO:0000256" key="16">
    <source>
        <dbReference type="SAM" id="MobiDB-lite"/>
    </source>
</evidence>
<dbReference type="InterPro" id="IPR057992">
    <property type="entry name" value="TPR_SYVN1_N"/>
</dbReference>
<feature type="compositionally biased region" description="Low complexity" evidence="16">
    <location>
        <begin position="443"/>
        <end position="471"/>
    </location>
</feature>
<feature type="transmembrane region" description="Helical" evidence="17">
    <location>
        <begin position="101"/>
        <end position="120"/>
    </location>
</feature>
<feature type="compositionally biased region" description="Low complexity" evidence="16">
    <location>
        <begin position="490"/>
        <end position="508"/>
    </location>
</feature>
<proteinExistence type="inferred from homology"/>
<keyword evidence="12" id="KW-0862">Zinc</keyword>
<comment type="subcellular location">
    <subcellularLocation>
        <location evidence="2">Endoplasmic reticulum membrane</location>
        <topology evidence="2">Multi-pass membrane protein</topology>
    </subcellularLocation>
</comment>
<evidence type="ECO:0000256" key="17">
    <source>
        <dbReference type="SAM" id="Phobius"/>
    </source>
</evidence>
<comment type="similarity">
    <text evidence="4">Belongs to the HRD1 family.</text>
</comment>
<dbReference type="InterPro" id="IPR013083">
    <property type="entry name" value="Znf_RING/FYVE/PHD"/>
</dbReference>
<feature type="region of interest" description="Disordered" evidence="16">
    <location>
        <begin position="527"/>
        <end position="546"/>
    </location>
</feature>
<keyword evidence="11" id="KW-0256">Endoplasmic reticulum</keyword>
<evidence type="ECO:0000256" key="7">
    <source>
        <dbReference type="ARBA" id="ARBA00022692"/>
    </source>
</evidence>
<reference evidence="19 20" key="1">
    <citation type="submission" date="2018-08" db="EMBL/GenBank/DDBJ databases">
        <title>Genome and evolution of the arbuscular mycorrhizal fungus Diversispora epigaea (formerly Glomus versiforme) and its bacterial endosymbionts.</title>
        <authorList>
            <person name="Sun X."/>
            <person name="Fei Z."/>
            <person name="Harrison M."/>
        </authorList>
    </citation>
    <scope>NUCLEOTIDE SEQUENCE [LARGE SCALE GENOMIC DNA]</scope>
    <source>
        <strain evidence="19 20">IT104</strain>
    </source>
</reference>
<feature type="compositionally biased region" description="Basic and acidic residues" evidence="16">
    <location>
        <begin position="629"/>
        <end position="638"/>
    </location>
</feature>
<sequence length="638" mass="72059">MVRLAVYGGISTLLSLSVVAAAFRQRSNFYAASIYLSKSSACMMILMNMGFFLTIIFGQLLQAIFFGRLRAVEIEHLYERSWYAVTETCLAMTIFRDEFDTRFVVTFTTLLFLKIFHWLCQDRVEFMEQSPAVPTSFHFRMISLMEILCITDVMFVRHAVNTTLRDGPNMMVMFAFEYSILGATIVSTVFKYILNIIDMRREEPWENKSIYVFYLELVTDFFKLITYLIFFTIILTYYGIPLHIIRDVYVTLRSFLQKCGHLVRYRRATRNMNERYPNATDEELEHLSDRTCIICREEMIAANIANNDVQGNNMRQNRPGNNGLGDVPKKLPCGHIFHFHCLRSWLERQQSCPTCRRPVLTEQQPAQPPTRPVQRNVQQQPQPQPQPQLPGIPIANPPGFLANPILGFTLFPPPGMQGQWPGHPIPPANINERNVDQANVLSNQNATSQSSQNTTQSGSNQTPNQTTNQTTNKEEPPTESQPQTTITQGASTSTSPTASTSRAPPQSSYQPFMPPAPPGLIPLFPVLPIRNNGSTSTEGNNNVPPLNQLSEEQIRLLETTTREALTERLRLLQDVQGQVYNIISTLTQAVSALPQTHITEQSTVTTESPTTTTTESPITTTEESSNNQETDKKGKGKV</sequence>
<evidence type="ECO:0000256" key="10">
    <source>
        <dbReference type="ARBA" id="ARBA00022786"/>
    </source>
</evidence>
<dbReference type="SUPFAM" id="SSF57850">
    <property type="entry name" value="RING/U-box"/>
    <property type="match status" value="1"/>
</dbReference>
<dbReference type="InterPro" id="IPR024766">
    <property type="entry name" value="Znf_RING_H2"/>
</dbReference>
<protein>
    <recommendedName>
        <fullName evidence="5">RING-type E3 ubiquitin transferase</fullName>
        <ecNumber evidence="5">2.3.2.27</ecNumber>
    </recommendedName>
</protein>
<keyword evidence="20" id="KW-1185">Reference proteome</keyword>
<dbReference type="PROSITE" id="PS50089">
    <property type="entry name" value="ZF_RING_2"/>
    <property type="match status" value="1"/>
</dbReference>
<evidence type="ECO:0000256" key="9">
    <source>
        <dbReference type="ARBA" id="ARBA00022771"/>
    </source>
</evidence>
<keyword evidence="8" id="KW-0479">Metal-binding</keyword>
<feature type="region of interest" description="Disordered" evidence="16">
    <location>
        <begin position="362"/>
        <end position="398"/>
    </location>
</feature>
<dbReference type="InterPro" id="IPR050731">
    <property type="entry name" value="HRD1_E3_ubiq-ligases"/>
</dbReference>
<feature type="transmembrane region" description="Helical" evidence="17">
    <location>
        <begin position="172"/>
        <end position="194"/>
    </location>
</feature>
<evidence type="ECO:0000256" key="13">
    <source>
        <dbReference type="ARBA" id="ARBA00022989"/>
    </source>
</evidence>
<keyword evidence="9 15" id="KW-0863">Zinc-finger</keyword>
<accession>A0A397JKY3</accession>
<feature type="transmembrane region" description="Helical" evidence="17">
    <location>
        <begin position="45"/>
        <end position="65"/>
    </location>
</feature>